<feature type="compositionally biased region" description="Polar residues" evidence="6">
    <location>
        <begin position="585"/>
        <end position="597"/>
    </location>
</feature>
<feature type="region of interest" description="Disordered" evidence="6">
    <location>
        <begin position="585"/>
        <end position="604"/>
    </location>
</feature>
<evidence type="ECO:0000256" key="5">
    <source>
        <dbReference type="SAM" id="Coils"/>
    </source>
</evidence>
<dbReference type="EMBL" id="LUCH01000385">
    <property type="protein sequence ID" value="KAF5405285.1"/>
    <property type="molecule type" value="Genomic_DNA"/>
</dbReference>
<keyword evidence="10" id="KW-1185">Reference proteome</keyword>
<evidence type="ECO:0000256" key="1">
    <source>
        <dbReference type="ARBA" id="ARBA00004141"/>
    </source>
</evidence>
<feature type="transmembrane region" description="Helical" evidence="7">
    <location>
        <begin position="422"/>
        <end position="443"/>
    </location>
</feature>
<dbReference type="PANTHER" id="PTHR24064">
    <property type="entry name" value="SOLUTE CARRIER FAMILY 22 MEMBER"/>
    <property type="match status" value="1"/>
</dbReference>
<comment type="subcellular location">
    <subcellularLocation>
        <location evidence="1">Membrane</location>
        <topology evidence="1">Multi-pass membrane protein</topology>
    </subcellularLocation>
</comment>
<dbReference type="Pfam" id="PF00083">
    <property type="entry name" value="Sugar_tr"/>
    <property type="match status" value="1"/>
</dbReference>
<feature type="coiled-coil region" evidence="5">
    <location>
        <begin position="333"/>
        <end position="360"/>
    </location>
</feature>
<name>A0A8J4SU33_9TREM</name>
<dbReference type="Proteomes" id="UP000748531">
    <property type="component" value="Unassembled WGS sequence"/>
</dbReference>
<feature type="transmembrane region" description="Helical" evidence="7">
    <location>
        <begin position="201"/>
        <end position="224"/>
    </location>
</feature>
<keyword evidence="3 7" id="KW-1133">Transmembrane helix</keyword>
<comment type="caution">
    <text evidence="9">The sequence shown here is derived from an EMBL/GenBank/DDBJ whole genome shotgun (WGS) entry which is preliminary data.</text>
</comment>
<evidence type="ECO:0000256" key="6">
    <source>
        <dbReference type="SAM" id="MobiDB-lite"/>
    </source>
</evidence>
<keyword evidence="4 7" id="KW-0472">Membrane</keyword>
<evidence type="ECO:0000256" key="4">
    <source>
        <dbReference type="ARBA" id="ARBA00023136"/>
    </source>
</evidence>
<reference evidence="9" key="1">
    <citation type="submission" date="2019-05" db="EMBL/GenBank/DDBJ databases">
        <title>Annotation for the trematode Paragonimus heterotremus.</title>
        <authorList>
            <person name="Choi Y.-J."/>
        </authorList>
    </citation>
    <scope>NUCLEOTIDE SEQUENCE</scope>
    <source>
        <strain evidence="9">LC</strain>
    </source>
</reference>
<evidence type="ECO:0000313" key="9">
    <source>
        <dbReference type="EMBL" id="KAF5405285.1"/>
    </source>
</evidence>
<dbReference type="PROSITE" id="PS50850">
    <property type="entry name" value="MFS"/>
    <property type="match status" value="1"/>
</dbReference>
<feature type="region of interest" description="Disordered" evidence="6">
    <location>
        <begin position="1"/>
        <end position="21"/>
    </location>
</feature>
<dbReference type="GO" id="GO:0016020">
    <property type="term" value="C:membrane"/>
    <property type="evidence" value="ECO:0007669"/>
    <property type="project" value="UniProtKB-SubCell"/>
</dbReference>
<organism evidence="9 10">
    <name type="scientific">Paragonimus heterotremus</name>
    <dbReference type="NCBI Taxonomy" id="100268"/>
    <lineage>
        <taxon>Eukaryota</taxon>
        <taxon>Metazoa</taxon>
        <taxon>Spiralia</taxon>
        <taxon>Lophotrochozoa</taxon>
        <taxon>Platyhelminthes</taxon>
        <taxon>Trematoda</taxon>
        <taxon>Digenea</taxon>
        <taxon>Plagiorchiida</taxon>
        <taxon>Troglotremata</taxon>
        <taxon>Troglotrematidae</taxon>
        <taxon>Paragonimus</taxon>
    </lineage>
</organism>
<feature type="domain" description="Major facilitator superfamily (MFS) profile" evidence="8">
    <location>
        <begin position="127"/>
        <end position="571"/>
    </location>
</feature>
<evidence type="ECO:0000313" key="10">
    <source>
        <dbReference type="Proteomes" id="UP000748531"/>
    </source>
</evidence>
<keyword evidence="2 7" id="KW-0812">Transmembrane</keyword>
<sequence>MIPSQKLEGTSDLTTDEDPQKTSVEPIIIDQLLETEVGTLGIWQWGLVLLGVISTTASSNFPVFSDSEPLKRCRMDFDTETQVASWNFTYVGQVTGGWVNAEEQYDVNSGCQMYDNWQEHINATLTSSGTANLIKRLISCNQGYVYKYQDFQYPGGIVENFDLVCERSWLLPIGTSLFMIGMMFGYLFGGFWGARFGIKNALIWFSFLELITSGLCSLSGSFWLFTTLRVLIGIGTYGKLCSFNLIILDITIPRHRSAVNAVYLLGFNVTSRALLSLFAWLLQDWWWLNLAASFHCLFVFTYFFLVPESPRWLLAQNRNVEALRVLQLGRRVNVYFTKQRNELSQKLQRLERQETRKQSVISVTMVHLDSKAPNIQPRRHLFTSLFSDSKMIKTTLLSTATFFLFAFTFLGSLLYTRRIKEPVYLVTFVVAVVGIPGVGIAVLSYRLIRERKLPLVLTYLALAITLGIGGLYTVLIQPEEDIVLSITAVIALMFLVTIQCMMFIYIPELYPPDVRAQGFGTAAGIGRLGAALSTFVNRLDEIYKHGIPAIIYATVAVISGLLTICFINTTGEEVVLVPDLAEQSSTNNDQENASSFDTFDRTRL</sequence>
<accession>A0A8J4SU33</accession>
<protein>
    <submittedName>
        <fullName evidence="9">Transporter major facilitator family protein</fullName>
    </submittedName>
</protein>
<feature type="transmembrane region" description="Helical" evidence="7">
    <location>
        <begin position="455"/>
        <end position="476"/>
    </location>
</feature>
<feature type="transmembrane region" description="Helical" evidence="7">
    <location>
        <begin position="262"/>
        <end position="280"/>
    </location>
</feature>
<dbReference type="OrthoDB" id="5141738at2759"/>
<dbReference type="Gene3D" id="1.20.1250.20">
    <property type="entry name" value="MFS general substrate transporter like domains"/>
    <property type="match status" value="1"/>
</dbReference>
<evidence type="ECO:0000256" key="7">
    <source>
        <dbReference type="SAM" id="Phobius"/>
    </source>
</evidence>
<feature type="transmembrane region" description="Helical" evidence="7">
    <location>
        <begin position="230"/>
        <end position="250"/>
    </location>
</feature>
<feature type="transmembrane region" description="Helical" evidence="7">
    <location>
        <begin position="482"/>
        <end position="506"/>
    </location>
</feature>
<keyword evidence="5" id="KW-0175">Coiled coil</keyword>
<dbReference type="InterPro" id="IPR036259">
    <property type="entry name" value="MFS_trans_sf"/>
</dbReference>
<evidence type="ECO:0000259" key="8">
    <source>
        <dbReference type="PROSITE" id="PS50850"/>
    </source>
</evidence>
<gene>
    <name evidence="9" type="ORF">PHET_01211</name>
</gene>
<dbReference type="InterPro" id="IPR020846">
    <property type="entry name" value="MFS_dom"/>
</dbReference>
<feature type="transmembrane region" description="Helical" evidence="7">
    <location>
        <begin position="549"/>
        <end position="567"/>
    </location>
</feature>
<feature type="transmembrane region" description="Helical" evidence="7">
    <location>
        <begin position="169"/>
        <end position="189"/>
    </location>
</feature>
<dbReference type="InterPro" id="IPR005828">
    <property type="entry name" value="MFS_sugar_transport-like"/>
</dbReference>
<feature type="transmembrane region" description="Helical" evidence="7">
    <location>
        <begin position="396"/>
        <end position="416"/>
    </location>
</feature>
<dbReference type="GO" id="GO:0022857">
    <property type="term" value="F:transmembrane transporter activity"/>
    <property type="evidence" value="ECO:0007669"/>
    <property type="project" value="InterPro"/>
</dbReference>
<evidence type="ECO:0000256" key="2">
    <source>
        <dbReference type="ARBA" id="ARBA00022692"/>
    </source>
</evidence>
<proteinExistence type="predicted"/>
<dbReference type="SUPFAM" id="SSF103473">
    <property type="entry name" value="MFS general substrate transporter"/>
    <property type="match status" value="1"/>
</dbReference>
<feature type="transmembrane region" description="Helical" evidence="7">
    <location>
        <begin position="286"/>
        <end position="306"/>
    </location>
</feature>
<dbReference type="AlphaFoldDB" id="A0A8J4SU33"/>
<evidence type="ECO:0000256" key="3">
    <source>
        <dbReference type="ARBA" id="ARBA00022989"/>
    </source>
</evidence>